<evidence type="ECO:0000256" key="1">
    <source>
        <dbReference type="SAM" id="MobiDB-lite"/>
    </source>
</evidence>
<dbReference type="RefSeq" id="XP_018467454.1">
    <property type="nucleotide sequence ID" value="XM_018611952.2"/>
</dbReference>
<dbReference type="KEGG" id="rsz:108839125"/>
<proteinExistence type="predicted"/>
<evidence type="ECO:0000313" key="5">
    <source>
        <dbReference type="RefSeq" id="XP_018467454.1"/>
    </source>
</evidence>
<name>A0A6J0M5R5_RAPSA</name>
<organism evidence="4 5">
    <name type="scientific">Raphanus sativus</name>
    <name type="common">Radish</name>
    <name type="synonym">Raphanus raphanistrum var. sativus</name>
    <dbReference type="NCBI Taxonomy" id="3726"/>
    <lineage>
        <taxon>Eukaryota</taxon>
        <taxon>Viridiplantae</taxon>
        <taxon>Streptophyta</taxon>
        <taxon>Embryophyta</taxon>
        <taxon>Tracheophyta</taxon>
        <taxon>Spermatophyta</taxon>
        <taxon>Magnoliopsida</taxon>
        <taxon>eudicotyledons</taxon>
        <taxon>Gunneridae</taxon>
        <taxon>Pentapetalae</taxon>
        <taxon>rosids</taxon>
        <taxon>malvids</taxon>
        <taxon>Brassicales</taxon>
        <taxon>Brassicaceae</taxon>
        <taxon>Brassiceae</taxon>
        <taxon>Raphanus</taxon>
    </lineage>
</organism>
<feature type="compositionally biased region" description="Acidic residues" evidence="1">
    <location>
        <begin position="124"/>
        <end position="134"/>
    </location>
</feature>
<dbReference type="AlphaFoldDB" id="A0A6J0M5R5"/>
<keyword evidence="2" id="KW-1133">Transmembrane helix</keyword>
<reference evidence="5" key="2">
    <citation type="submission" date="2025-08" db="UniProtKB">
        <authorList>
            <consortium name="RefSeq"/>
        </authorList>
    </citation>
    <scope>IDENTIFICATION</scope>
    <source>
        <tissue evidence="5">Leaf</tissue>
    </source>
</reference>
<feature type="transmembrane region" description="Helical" evidence="2">
    <location>
        <begin position="143"/>
        <end position="163"/>
    </location>
</feature>
<dbReference type="Proteomes" id="UP000504610">
    <property type="component" value="Chromosome 4"/>
</dbReference>
<reference evidence="4" key="1">
    <citation type="journal article" date="2019" name="Database">
        <title>The radish genome database (RadishGD): an integrated information resource for radish genomics.</title>
        <authorList>
            <person name="Yu H.J."/>
            <person name="Baek S."/>
            <person name="Lee Y.J."/>
            <person name="Cho A."/>
            <person name="Mun J.H."/>
        </authorList>
    </citation>
    <scope>NUCLEOTIDE SEQUENCE [LARGE SCALE GENOMIC DNA]</scope>
    <source>
        <strain evidence="4">cv. WK10039</strain>
    </source>
</reference>
<dbReference type="PANTHER" id="PTHR36721">
    <property type="entry name" value="PROLINE-RICH FAMILY PROTEIN"/>
    <property type="match status" value="1"/>
</dbReference>
<dbReference type="PANTHER" id="PTHR36721:SF15">
    <property type="entry name" value="EN_SPM-LIKE TRANSPOSON PROTEIN"/>
    <property type="match status" value="1"/>
</dbReference>
<feature type="signal peptide" evidence="3">
    <location>
        <begin position="1"/>
        <end position="24"/>
    </location>
</feature>
<keyword evidence="2" id="KW-0812">Transmembrane</keyword>
<keyword evidence="4" id="KW-1185">Reference proteome</keyword>
<keyword evidence="2" id="KW-0472">Membrane</keyword>
<dbReference type="GeneID" id="108839125"/>
<gene>
    <name evidence="5" type="primary">LOC108839125</name>
</gene>
<keyword evidence="3" id="KW-0732">Signal</keyword>
<accession>A0A6J0M5R5</accession>
<evidence type="ECO:0000256" key="3">
    <source>
        <dbReference type="SAM" id="SignalP"/>
    </source>
</evidence>
<protein>
    <submittedName>
        <fullName evidence="5">Extensin-like</fullName>
    </submittedName>
</protein>
<feature type="compositionally biased region" description="Basic and acidic residues" evidence="1">
    <location>
        <begin position="111"/>
        <end position="123"/>
    </location>
</feature>
<evidence type="ECO:0000256" key="2">
    <source>
        <dbReference type="SAM" id="Phobius"/>
    </source>
</evidence>
<feature type="compositionally biased region" description="Pro residues" evidence="1">
    <location>
        <begin position="31"/>
        <end position="84"/>
    </location>
</feature>
<feature type="chain" id="PRO_5026731410" evidence="3">
    <location>
        <begin position="25"/>
        <end position="183"/>
    </location>
</feature>
<sequence>MAKRLCLIVILSMCLLTVDDLTRAEELSPSPDSPLPPESHSSPSPPEADSLPPPASSPRPEPLPDSPPPPPPQPSTRPSSPVPAPSSDENSHKDSEPETEYFPSPRPSPAPEERKPDDVKASEDGDEFEKEEDSGGLSGLEKAGIAIGAIFGVGAIVMGAIVYKKRRDNLTRARYTYFQGEFL</sequence>
<dbReference type="PRINTS" id="PR01217">
    <property type="entry name" value="PRICHEXTENSN"/>
</dbReference>
<feature type="region of interest" description="Disordered" evidence="1">
    <location>
        <begin position="24"/>
        <end position="138"/>
    </location>
</feature>
<evidence type="ECO:0000313" key="4">
    <source>
        <dbReference type="Proteomes" id="UP000504610"/>
    </source>
</evidence>